<dbReference type="Pfam" id="PF00067">
    <property type="entry name" value="p450"/>
    <property type="match status" value="1"/>
</dbReference>
<name>A0A2J6RLG1_HYAVF</name>
<evidence type="ECO:0000256" key="6">
    <source>
        <dbReference type="PIRSR" id="PIRSR602401-1"/>
    </source>
</evidence>
<feature type="binding site" description="axial binding residue" evidence="6">
    <location>
        <position position="439"/>
    </location>
    <ligand>
        <name>heme</name>
        <dbReference type="ChEBI" id="CHEBI:30413"/>
    </ligand>
    <ligandPart>
        <name>Fe</name>
        <dbReference type="ChEBI" id="CHEBI:18248"/>
    </ligandPart>
</feature>
<dbReference type="GO" id="GO:0004497">
    <property type="term" value="F:monooxygenase activity"/>
    <property type="evidence" value="ECO:0007669"/>
    <property type="project" value="InterPro"/>
</dbReference>
<dbReference type="Gene3D" id="1.10.630.10">
    <property type="entry name" value="Cytochrome P450"/>
    <property type="match status" value="1"/>
</dbReference>
<evidence type="ECO:0000313" key="8">
    <source>
        <dbReference type="EMBL" id="PMD39337.1"/>
    </source>
</evidence>
<dbReference type="EMBL" id="KZ613947">
    <property type="protein sequence ID" value="PMD39337.1"/>
    <property type="molecule type" value="Genomic_DNA"/>
</dbReference>
<dbReference type="PRINTS" id="PR00463">
    <property type="entry name" value="EP450I"/>
</dbReference>
<feature type="transmembrane region" description="Helical" evidence="7">
    <location>
        <begin position="6"/>
        <end position="25"/>
    </location>
</feature>
<proteinExistence type="inferred from homology"/>
<dbReference type="STRING" id="1149755.A0A2J6RLG1"/>
<keyword evidence="3 6" id="KW-0349">Heme</keyword>
<evidence type="ECO:0000256" key="3">
    <source>
        <dbReference type="ARBA" id="ARBA00022617"/>
    </source>
</evidence>
<comment type="cofactor">
    <cofactor evidence="1 6">
        <name>heme</name>
        <dbReference type="ChEBI" id="CHEBI:30413"/>
    </cofactor>
</comment>
<evidence type="ECO:0000256" key="5">
    <source>
        <dbReference type="ARBA" id="ARBA00023004"/>
    </source>
</evidence>
<reference evidence="8 9" key="1">
    <citation type="submission" date="2016-04" db="EMBL/GenBank/DDBJ databases">
        <title>A degradative enzymes factory behind the ericoid mycorrhizal symbiosis.</title>
        <authorList>
            <consortium name="DOE Joint Genome Institute"/>
            <person name="Martino E."/>
            <person name="Morin E."/>
            <person name="Grelet G."/>
            <person name="Kuo A."/>
            <person name="Kohler A."/>
            <person name="Daghino S."/>
            <person name="Barry K."/>
            <person name="Choi C."/>
            <person name="Cichocki N."/>
            <person name="Clum A."/>
            <person name="Copeland A."/>
            <person name="Hainaut M."/>
            <person name="Haridas S."/>
            <person name="Labutti K."/>
            <person name="Lindquist E."/>
            <person name="Lipzen A."/>
            <person name="Khouja H.-R."/>
            <person name="Murat C."/>
            <person name="Ohm R."/>
            <person name="Olson A."/>
            <person name="Spatafora J."/>
            <person name="Veneault-Fourrey C."/>
            <person name="Henrissat B."/>
            <person name="Grigoriev I."/>
            <person name="Martin F."/>
            <person name="Perotto S."/>
        </authorList>
    </citation>
    <scope>NUCLEOTIDE SEQUENCE [LARGE SCALE GENOMIC DNA]</scope>
    <source>
        <strain evidence="8 9">F</strain>
    </source>
</reference>
<keyword evidence="7" id="KW-1133">Transmembrane helix</keyword>
<keyword evidence="5 6" id="KW-0408">Iron</keyword>
<dbReference type="OrthoDB" id="1470350at2759"/>
<dbReference type="PANTHER" id="PTHR24305:SF210">
    <property type="entry name" value="CYTOCHROME P450 MONOOXYGENASE ASQL-RELATED"/>
    <property type="match status" value="1"/>
</dbReference>
<sequence>MAEILYNLVPLVFASLIGVLSWGIYHAYFHPLSRFPGPKLWAAYRLPFAIYNIRGQLPFTVLELHRKYGPVVRIAPNELAFTDPQAWNDIYGMQSGRVQNQKCIDSYTPLQPGSEKGIIIANDATHARLRRIYGPAFSPKAVEEQTDMLLKYANLLVTQLKKAVQKQPVQDMSAWYNFTTFDLTGDFAFGEAFHCLDRGGEYHFFVKTVFDGVSLGLQMQQLEHYGFLSLLKPFIPKSFVKPKENMDQYTKELVDRRVDRGYEPGKMDVFNYLLLNEEDQLTPPELYENASTLVVAGSETTATLLTGTTYFLCKNPHVLRKAQQEVRSMFKEDGEITPKSVSELSYMVAVLSESMRVYPPTSFGFPRSIASKGGQSVAGYWVPEKTRCSIWHHAAYRYEDNFARPEEFIPERWLLDASAEFKNDKREVVQPFMVGPRGCLGKGLAYAEMRLLLAKMLWHFDFELENPDEDWYGSLKAFMVWERGSLKVHLMPRKL</sequence>
<keyword evidence="7" id="KW-0472">Membrane</keyword>
<protein>
    <submittedName>
        <fullName evidence="8">Cytochrome P450</fullName>
    </submittedName>
</protein>
<dbReference type="InterPro" id="IPR002401">
    <property type="entry name" value="Cyt_P450_E_grp-I"/>
</dbReference>
<comment type="similarity">
    <text evidence="2">Belongs to the cytochrome P450 family.</text>
</comment>
<dbReference type="SUPFAM" id="SSF48264">
    <property type="entry name" value="Cytochrome P450"/>
    <property type="match status" value="1"/>
</dbReference>
<accession>A0A2J6RLG1</accession>
<dbReference type="InterPro" id="IPR001128">
    <property type="entry name" value="Cyt_P450"/>
</dbReference>
<gene>
    <name evidence="8" type="ORF">L207DRAFT_491338</name>
</gene>
<evidence type="ECO:0000256" key="2">
    <source>
        <dbReference type="ARBA" id="ARBA00010617"/>
    </source>
</evidence>
<evidence type="ECO:0000313" key="9">
    <source>
        <dbReference type="Proteomes" id="UP000235786"/>
    </source>
</evidence>
<dbReference type="GO" id="GO:0016705">
    <property type="term" value="F:oxidoreductase activity, acting on paired donors, with incorporation or reduction of molecular oxygen"/>
    <property type="evidence" value="ECO:0007669"/>
    <property type="project" value="InterPro"/>
</dbReference>
<dbReference type="InterPro" id="IPR050121">
    <property type="entry name" value="Cytochrome_P450_monoxygenase"/>
</dbReference>
<evidence type="ECO:0000256" key="4">
    <source>
        <dbReference type="ARBA" id="ARBA00022723"/>
    </source>
</evidence>
<dbReference type="PANTHER" id="PTHR24305">
    <property type="entry name" value="CYTOCHROME P450"/>
    <property type="match status" value="1"/>
</dbReference>
<keyword evidence="4 6" id="KW-0479">Metal-binding</keyword>
<dbReference type="AlphaFoldDB" id="A0A2J6RLG1"/>
<keyword evidence="7" id="KW-0812">Transmembrane</keyword>
<keyword evidence="9" id="KW-1185">Reference proteome</keyword>
<dbReference type="InterPro" id="IPR036396">
    <property type="entry name" value="Cyt_P450_sf"/>
</dbReference>
<dbReference type="GO" id="GO:0005506">
    <property type="term" value="F:iron ion binding"/>
    <property type="evidence" value="ECO:0007669"/>
    <property type="project" value="InterPro"/>
</dbReference>
<organism evidence="8 9">
    <name type="scientific">Hyaloscypha variabilis (strain UAMH 11265 / GT02V1 / F)</name>
    <name type="common">Meliniomyces variabilis</name>
    <dbReference type="NCBI Taxonomy" id="1149755"/>
    <lineage>
        <taxon>Eukaryota</taxon>
        <taxon>Fungi</taxon>
        <taxon>Dikarya</taxon>
        <taxon>Ascomycota</taxon>
        <taxon>Pezizomycotina</taxon>
        <taxon>Leotiomycetes</taxon>
        <taxon>Helotiales</taxon>
        <taxon>Hyaloscyphaceae</taxon>
        <taxon>Hyaloscypha</taxon>
        <taxon>Hyaloscypha variabilis</taxon>
    </lineage>
</organism>
<evidence type="ECO:0000256" key="7">
    <source>
        <dbReference type="SAM" id="Phobius"/>
    </source>
</evidence>
<dbReference type="GO" id="GO:0020037">
    <property type="term" value="F:heme binding"/>
    <property type="evidence" value="ECO:0007669"/>
    <property type="project" value="InterPro"/>
</dbReference>
<dbReference type="Proteomes" id="UP000235786">
    <property type="component" value="Unassembled WGS sequence"/>
</dbReference>
<dbReference type="PRINTS" id="PR00385">
    <property type="entry name" value="P450"/>
</dbReference>
<evidence type="ECO:0000256" key="1">
    <source>
        <dbReference type="ARBA" id="ARBA00001971"/>
    </source>
</evidence>
<dbReference type="CDD" id="cd11058">
    <property type="entry name" value="CYP60B-like"/>
    <property type="match status" value="1"/>
</dbReference>